<evidence type="ECO:0000256" key="2">
    <source>
        <dbReference type="ARBA" id="ARBA00023002"/>
    </source>
</evidence>
<dbReference type="Pfam" id="PF00106">
    <property type="entry name" value="adh_short"/>
    <property type="match status" value="1"/>
</dbReference>
<name>A0ABR4BTC6_9HELO</name>
<comment type="caution">
    <text evidence="4">The sequence shown here is derived from an EMBL/GenBank/DDBJ whole genome shotgun (WGS) entry which is preliminary data.</text>
</comment>
<feature type="domain" description="Ketoreductase" evidence="3">
    <location>
        <begin position="40"/>
        <end position="249"/>
    </location>
</feature>
<dbReference type="InterPro" id="IPR057326">
    <property type="entry name" value="KR_dom"/>
</dbReference>
<dbReference type="Gene3D" id="3.40.50.720">
    <property type="entry name" value="NAD(P)-binding Rossmann-like Domain"/>
    <property type="match status" value="1"/>
</dbReference>
<dbReference type="SUPFAM" id="SSF51735">
    <property type="entry name" value="NAD(P)-binding Rossmann-fold domains"/>
    <property type="match status" value="1"/>
</dbReference>
<sequence>MGSEFDQDQFTNPFQLTKTLRRDPYDEILPTNPENSQKGKIIIITGAYGGIGSAAAQVWAQAGASVVLTGRDPTKLAEAEQKAKEASTDPSATILSIPVDITLEADVQALYTKIHTVFSRPADILLNNAGPQGPIGPSAQVPFNGFTEVINAHFLGAALMSRYFIASQSTPHDPTGTIIYVTSGLAGILSPGFAAYSIAKLAGQRFTEFLDLEYPNLRAFTLLPGIVETGMTNDFFRPFAKDHVGLVGMLALWLVNDKADFLRGGLVSVNWDVREMQENMEEIVKKKLLKISWVPARLQKGGHPFNAVGEAGKV</sequence>
<evidence type="ECO:0000259" key="3">
    <source>
        <dbReference type="SMART" id="SM00822"/>
    </source>
</evidence>
<dbReference type="PANTHER" id="PTHR42901">
    <property type="entry name" value="ALCOHOL DEHYDROGENASE"/>
    <property type="match status" value="1"/>
</dbReference>
<evidence type="ECO:0000313" key="4">
    <source>
        <dbReference type="EMBL" id="KAL2060304.1"/>
    </source>
</evidence>
<gene>
    <name evidence="4" type="ORF">VTL71DRAFT_9699</name>
</gene>
<dbReference type="SMART" id="SM00822">
    <property type="entry name" value="PKS_KR"/>
    <property type="match status" value="1"/>
</dbReference>
<comment type="similarity">
    <text evidence="1">Belongs to the short-chain dehydrogenases/reductases (SDR) family.</text>
</comment>
<accession>A0ABR4BTC6</accession>
<keyword evidence="2" id="KW-0560">Oxidoreductase</keyword>
<evidence type="ECO:0000313" key="5">
    <source>
        <dbReference type="Proteomes" id="UP001595075"/>
    </source>
</evidence>
<dbReference type="InterPro" id="IPR036291">
    <property type="entry name" value="NAD(P)-bd_dom_sf"/>
</dbReference>
<dbReference type="CDD" id="cd05233">
    <property type="entry name" value="SDR_c"/>
    <property type="match status" value="1"/>
</dbReference>
<organism evidence="4 5">
    <name type="scientific">Oculimacula yallundae</name>
    <dbReference type="NCBI Taxonomy" id="86028"/>
    <lineage>
        <taxon>Eukaryota</taxon>
        <taxon>Fungi</taxon>
        <taxon>Dikarya</taxon>
        <taxon>Ascomycota</taxon>
        <taxon>Pezizomycotina</taxon>
        <taxon>Leotiomycetes</taxon>
        <taxon>Helotiales</taxon>
        <taxon>Ploettnerulaceae</taxon>
        <taxon>Oculimacula</taxon>
    </lineage>
</organism>
<proteinExistence type="inferred from homology"/>
<dbReference type="InterPro" id="IPR002347">
    <property type="entry name" value="SDR_fam"/>
</dbReference>
<dbReference type="EMBL" id="JAZHXI010000023">
    <property type="protein sequence ID" value="KAL2060304.1"/>
    <property type="molecule type" value="Genomic_DNA"/>
</dbReference>
<evidence type="ECO:0000256" key="1">
    <source>
        <dbReference type="ARBA" id="ARBA00006484"/>
    </source>
</evidence>
<dbReference type="PANTHER" id="PTHR42901:SF1">
    <property type="entry name" value="ALCOHOL DEHYDROGENASE"/>
    <property type="match status" value="1"/>
</dbReference>
<reference evidence="4 5" key="1">
    <citation type="journal article" date="2024" name="Commun. Biol.">
        <title>Comparative genomic analysis of thermophilic fungi reveals convergent evolutionary adaptations and gene losses.</title>
        <authorList>
            <person name="Steindorff A.S."/>
            <person name="Aguilar-Pontes M.V."/>
            <person name="Robinson A.J."/>
            <person name="Andreopoulos B."/>
            <person name="LaButti K."/>
            <person name="Kuo A."/>
            <person name="Mondo S."/>
            <person name="Riley R."/>
            <person name="Otillar R."/>
            <person name="Haridas S."/>
            <person name="Lipzen A."/>
            <person name="Grimwood J."/>
            <person name="Schmutz J."/>
            <person name="Clum A."/>
            <person name="Reid I.D."/>
            <person name="Moisan M.C."/>
            <person name="Butler G."/>
            <person name="Nguyen T.T.M."/>
            <person name="Dewar K."/>
            <person name="Conant G."/>
            <person name="Drula E."/>
            <person name="Henrissat B."/>
            <person name="Hansel C."/>
            <person name="Singer S."/>
            <person name="Hutchinson M.I."/>
            <person name="de Vries R.P."/>
            <person name="Natvig D.O."/>
            <person name="Powell A.J."/>
            <person name="Tsang A."/>
            <person name="Grigoriev I.V."/>
        </authorList>
    </citation>
    <scope>NUCLEOTIDE SEQUENCE [LARGE SCALE GENOMIC DNA]</scope>
    <source>
        <strain evidence="4 5">CBS 494.80</strain>
    </source>
</reference>
<protein>
    <recommendedName>
        <fullName evidence="3">Ketoreductase domain-containing protein</fullName>
    </recommendedName>
</protein>
<dbReference type="PRINTS" id="PR00081">
    <property type="entry name" value="GDHRDH"/>
</dbReference>
<keyword evidence="5" id="KW-1185">Reference proteome</keyword>
<dbReference type="Proteomes" id="UP001595075">
    <property type="component" value="Unassembled WGS sequence"/>
</dbReference>